<name>A0ABP0RJT6_9DINO</name>
<organism evidence="2 3">
    <name type="scientific">Durusdinium trenchii</name>
    <dbReference type="NCBI Taxonomy" id="1381693"/>
    <lineage>
        <taxon>Eukaryota</taxon>
        <taxon>Sar</taxon>
        <taxon>Alveolata</taxon>
        <taxon>Dinophyceae</taxon>
        <taxon>Suessiales</taxon>
        <taxon>Symbiodiniaceae</taxon>
        <taxon>Durusdinium</taxon>
    </lineage>
</organism>
<keyword evidence="3" id="KW-1185">Reference proteome</keyword>
<comment type="caution">
    <text evidence="2">The sequence shown here is derived from an EMBL/GenBank/DDBJ whole genome shotgun (WGS) entry which is preliminary data.</text>
</comment>
<proteinExistence type="predicted"/>
<reference evidence="2 3" key="1">
    <citation type="submission" date="2024-02" db="EMBL/GenBank/DDBJ databases">
        <authorList>
            <person name="Chen Y."/>
            <person name="Shah S."/>
            <person name="Dougan E. K."/>
            <person name="Thang M."/>
            <person name="Chan C."/>
        </authorList>
    </citation>
    <scope>NUCLEOTIDE SEQUENCE [LARGE SCALE GENOMIC DNA]</scope>
</reference>
<dbReference type="Proteomes" id="UP001642484">
    <property type="component" value="Unassembled WGS sequence"/>
</dbReference>
<evidence type="ECO:0000313" key="3">
    <source>
        <dbReference type="Proteomes" id="UP001642484"/>
    </source>
</evidence>
<protein>
    <submittedName>
        <fullName evidence="2">Uncharacterized protein</fullName>
    </submittedName>
</protein>
<accession>A0ABP0RJT6</accession>
<feature type="region of interest" description="Disordered" evidence="1">
    <location>
        <begin position="1"/>
        <end position="22"/>
    </location>
</feature>
<gene>
    <name evidence="2" type="ORF">CCMP2556_LOCUS47602</name>
</gene>
<sequence>MLLSADVEDDSADSQERGLQPQPLQLMKALQRVQQLQGKTELHLDDLQLESLEALLEVQVESWHSSRLWEVALRSSSALPKQLTLLSLRGNPWPHGSRCLRCRGGGEGVEARGDPA</sequence>
<feature type="compositionally biased region" description="Acidic residues" evidence="1">
    <location>
        <begin position="1"/>
        <end position="13"/>
    </location>
</feature>
<evidence type="ECO:0000256" key="1">
    <source>
        <dbReference type="SAM" id="MobiDB-lite"/>
    </source>
</evidence>
<evidence type="ECO:0000313" key="2">
    <source>
        <dbReference type="EMBL" id="CAK9100876.1"/>
    </source>
</evidence>
<dbReference type="EMBL" id="CAXAMN010026139">
    <property type="protein sequence ID" value="CAK9100876.1"/>
    <property type="molecule type" value="Genomic_DNA"/>
</dbReference>